<protein>
    <submittedName>
        <fullName evidence="1">Uncharacterized protein</fullName>
    </submittedName>
</protein>
<dbReference type="Proteomes" id="UP000244755">
    <property type="component" value="Chromosome 1"/>
</dbReference>
<reference evidence="1 2" key="1">
    <citation type="submission" date="2018-04" db="EMBL/GenBank/DDBJ databases">
        <title>Methylobacterium sp. PR1016A genome.</title>
        <authorList>
            <person name="Park W."/>
        </authorList>
    </citation>
    <scope>NUCLEOTIDE SEQUENCE [LARGE SCALE GENOMIC DNA]</scope>
    <source>
        <strain evidence="1 2">PR1016A</strain>
    </source>
</reference>
<proteinExistence type="predicted"/>
<gene>
    <name evidence="1" type="ORF">DA075_18435</name>
</gene>
<keyword evidence="2" id="KW-1185">Reference proteome</keyword>
<organism evidence="1 2">
    <name type="scientific">Methylobacterium currus</name>
    <dbReference type="NCBI Taxonomy" id="2051553"/>
    <lineage>
        <taxon>Bacteria</taxon>
        <taxon>Pseudomonadati</taxon>
        <taxon>Pseudomonadota</taxon>
        <taxon>Alphaproteobacteria</taxon>
        <taxon>Hyphomicrobiales</taxon>
        <taxon>Methylobacteriaceae</taxon>
        <taxon>Methylobacterium</taxon>
    </lineage>
</organism>
<dbReference type="OrthoDB" id="9931502at2"/>
<sequence length="113" mass="12476">MRSRFAFSTPYTGKILQSAAADFLKYSPAYQAGFIKGMVSTLETCGHLEADCLVHYFNGHDQHGRQDYLVSLELNAPNYMETHKAPVYLISGAHNYCVYPGNAEDMQAASTGC</sequence>
<dbReference type="EMBL" id="CP028843">
    <property type="protein sequence ID" value="AWB22643.1"/>
    <property type="molecule type" value="Genomic_DNA"/>
</dbReference>
<evidence type="ECO:0000313" key="2">
    <source>
        <dbReference type="Proteomes" id="UP000244755"/>
    </source>
</evidence>
<evidence type="ECO:0000313" key="1">
    <source>
        <dbReference type="EMBL" id="AWB22643.1"/>
    </source>
</evidence>
<accession>A0A2R4WM72</accession>
<name>A0A2R4WM72_9HYPH</name>
<dbReference type="AlphaFoldDB" id="A0A2R4WM72"/>
<dbReference type="KEGG" id="mee:DA075_18435"/>
<dbReference type="RefSeq" id="WP_099954448.1">
    <property type="nucleotide sequence ID" value="NZ_CP028843.1"/>
</dbReference>